<keyword evidence="3" id="KW-1003">Cell membrane</keyword>
<keyword evidence="7" id="KW-0297">G-protein coupled receptor</keyword>
<comment type="similarity">
    <text evidence="2">Belongs to the G-protein coupled receptor 3 family.</text>
</comment>
<evidence type="ECO:0000256" key="2">
    <source>
        <dbReference type="ARBA" id="ARBA00007242"/>
    </source>
</evidence>
<protein>
    <submittedName>
        <fullName evidence="17">Metabotropic glutamate receptor 6-like isoform X2</fullName>
    </submittedName>
</protein>
<evidence type="ECO:0000256" key="1">
    <source>
        <dbReference type="ARBA" id="ARBA00004651"/>
    </source>
</evidence>
<feature type="transmembrane region" description="Helical" evidence="13">
    <location>
        <begin position="623"/>
        <end position="642"/>
    </location>
</feature>
<keyword evidence="9" id="KW-0675">Receptor</keyword>
<keyword evidence="8 13" id="KW-0472">Membrane</keyword>
<evidence type="ECO:0000256" key="5">
    <source>
        <dbReference type="ARBA" id="ARBA00022729"/>
    </source>
</evidence>
<evidence type="ECO:0000256" key="11">
    <source>
        <dbReference type="ARBA" id="ARBA00023224"/>
    </source>
</evidence>
<evidence type="ECO:0000259" key="15">
    <source>
        <dbReference type="PROSITE" id="PS50259"/>
    </source>
</evidence>
<evidence type="ECO:0000256" key="13">
    <source>
        <dbReference type="SAM" id="Phobius"/>
    </source>
</evidence>
<dbReference type="Gene3D" id="2.10.50.30">
    <property type="entry name" value="GPCR, family 3, nine cysteines domain"/>
    <property type="match status" value="1"/>
</dbReference>
<feature type="transmembrane region" description="Helical" evidence="13">
    <location>
        <begin position="553"/>
        <end position="577"/>
    </location>
</feature>
<feature type="region of interest" description="Disordered" evidence="12">
    <location>
        <begin position="819"/>
        <end position="885"/>
    </location>
</feature>
<evidence type="ECO:0000313" key="17">
    <source>
        <dbReference type="RefSeq" id="XP_022336892.1"/>
    </source>
</evidence>
<feature type="transmembrane region" description="Helical" evidence="13">
    <location>
        <begin position="755"/>
        <end position="774"/>
    </location>
</feature>
<organism evidence="16 17">
    <name type="scientific">Crassostrea virginica</name>
    <name type="common">Eastern oyster</name>
    <dbReference type="NCBI Taxonomy" id="6565"/>
    <lineage>
        <taxon>Eukaryota</taxon>
        <taxon>Metazoa</taxon>
        <taxon>Spiralia</taxon>
        <taxon>Lophotrochozoa</taxon>
        <taxon>Mollusca</taxon>
        <taxon>Bivalvia</taxon>
        <taxon>Autobranchia</taxon>
        <taxon>Pteriomorphia</taxon>
        <taxon>Ostreida</taxon>
        <taxon>Ostreoidea</taxon>
        <taxon>Ostreidae</taxon>
        <taxon>Crassostrea</taxon>
    </lineage>
</organism>
<dbReference type="OrthoDB" id="425344at2759"/>
<evidence type="ECO:0000256" key="10">
    <source>
        <dbReference type="ARBA" id="ARBA00023180"/>
    </source>
</evidence>
<evidence type="ECO:0000256" key="9">
    <source>
        <dbReference type="ARBA" id="ARBA00023170"/>
    </source>
</evidence>
<reference evidence="17" key="1">
    <citation type="submission" date="2025-08" db="UniProtKB">
        <authorList>
            <consortium name="RefSeq"/>
        </authorList>
    </citation>
    <scope>IDENTIFICATION</scope>
    <source>
        <tissue evidence="17">Whole sample</tissue>
    </source>
</reference>
<dbReference type="PANTHER" id="PTHR24060">
    <property type="entry name" value="METABOTROPIC GLUTAMATE RECEPTOR"/>
    <property type="match status" value="1"/>
</dbReference>
<feature type="compositionally biased region" description="Polar residues" evidence="12">
    <location>
        <begin position="994"/>
        <end position="1008"/>
    </location>
</feature>
<feature type="signal peptide" evidence="14">
    <location>
        <begin position="1"/>
        <end position="24"/>
    </location>
</feature>
<proteinExistence type="inferred from homology"/>
<dbReference type="GO" id="GO:0004930">
    <property type="term" value="F:G protein-coupled receptor activity"/>
    <property type="evidence" value="ECO:0007669"/>
    <property type="project" value="UniProtKB-KW"/>
</dbReference>
<evidence type="ECO:0000256" key="4">
    <source>
        <dbReference type="ARBA" id="ARBA00022692"/>
    </source>
</evidence>
<dbReference type="RefSeq" id="XP_022336892.1">
    <property type="nucleotide sequence ID" value="XM_022481184.1"/>
</dbReference>
<dbReference type="SUPFAM" id="SSF53822">
    <property type="entry name" value="Periplasmic binding protein-like I"/>
    <property type="match status" value="1"/>
</dbReference>
<evidence type="ECO:0000256" key="12">
    <source>
        <dbReference type="SAM" id="MobiDB-lite"/>
    </source>
</evidence>
<sequence>MVKACNMDLLVVILVSVSWSFCRGQASEKEQLRIDGDFMVGALFPITDCRNGQINEQDGIQILEAAVFALGKVNNELEPKKGLTLGLIARDSCYDTSIALEHALEYAQRRINSNPFRFENCTCTYSVQNNIIGVIGPPRSKETINVALLLTLFKVPQISYFATSPELSDNVRYKYFKRTVPSDMYQAKGLVSILSSLGWDYVNIIYEDSNYGINGYTEIKLAAEDAGICFGFDSKVKESDSDEDLKVVVDKLMERKNTKGQVLTVLFTQYALAYRIIERANIIHSSKGAIWIGGDAWIGREPPSGQESLIHGAIGISPETEKYQGFAENFRKLTLENNKINPWFGKYLMQRYNCSMTSKKSNCASIKINDFEELLTAYNVRNAVYAFGSAIERIHTSLCGRVQGVCRNMSSALTGDMMLGFLANVSDPYNSKFHFVNGVDGPVRYSVLRYEDQQGGGYGWVEKGKFSVDDISWSSEIRPQQRVSVCSSPCKKGEFRSRTSACCWECRECAYTDVVNATNPFTCIACKYGWAPNLPQNACVAIPVQHLAYDNPYVVVILVLSSLGIGTCLIVSIVFVFKRATPIVKATGFETSLVLLVGILFSYISPFIIVMEPSEASCSFFRIFLGLSYTMAYSAILSKLMVYNRAFDVQSSIKNKSIQGNTIVCTIKTALVISLSLSAIHLLAIVFWIIGDVPTPVVSYSVTREAAFGNRSCVDLRNFSYFVCLGWSFLLMIACLGFAIKTRKLPDGMNDSHEIMYCSFTSFVLWIAFVPLYAFSENKVVKVMSLSISLIIHGTVCLLCLFITKIYIVVCRPEKNNKERVMRTSPSRSRDSYSGSYHGSHAAGKRPSFGLTLEDKTSTTASRKPSTACVADDTEEEVEDYSATTGTLPFRNSSTIVDRSEMNTEDVQIVLTSFSRNSGEKLLGNENDVENSEPDNKTIAKRLNGSIPRTKSSKYEEMSQHIPSKSSFQKSIGFKTPQILKPFASRTSEKSLARSDSNSDGGNQQDGSSKAARRLSQSLPEVNHQNNF</sequence>
<dbReference type="AlphaFoldDB" id="A0A8B8E8C5"/>
<evidence type="ECO:0000256" key="3">
    <source>
        <dbReference type="ARBA" id="ARBA00022475"/>
    </source>
</evidence>
<keyword evidence="6 13" id="KW-1133">Transmembrane helix</keyword>
<dbReference type="Pfam" id="PF00003">
    <property type="entry name" value="7tm_3"/>
    <property type="match status" value="1"/>
</dbReference>
<dbReference type="Gene3D" id="3.40.50.2300">
    <property type="match status" value="2"/>
</dbReference>
<feature type="chain" id="PRO_5034714509" evidence="14">
    <location>
        <begin position="25"/>
        <end position="1028"/>
    </location>
</feature>
<dbReference type="InterPro" id="IPR000337">
    <property type="entry name" value="GPCR_3"/>
</dbReference>
<feature type="transmembrane region" description="Helical" evidence="13">
    <location>
        <begin position="786"/>
        <end position="810"/>
    </location>
</feature>
<feature type="transmembrane region" description="Helical" evidence="13">
    <location>
        <begin position="663"/>
        <end position="690"/>
    </location>
</feature>
<keyword evidence="5 14" id="KW-0732">Signal</keyword>
<keyword evidence="11" id="KW-0807">Transducer</keyword>
<dbReference type="Pfam" id="PF01094">
    <property type="entry name" value="ANF_receptor"/>
    <property type="match status" value="1"/>
</dbReference>
<dbReference type="InterPro" id="IPR001828">
    <property type="entry name" value="ANF_lig-bd_rcpt"/>
</dbReference>
<keyword evidence="10" id="KW-0325">Glycoprotein</keyword>
<feature type="transmembrane region" description="Helical" evidence="13">
    <location>
        <begin position="719"/>
        <end position="740"/>
    </location>
</feature>
<dbReference type="InterPro" id="IPR028082">
    <property type="entry name" value="Peripla_BP_I"/>
</dbReference>
<feature type="compositionally biased region" description="Polar residues" evidence="12">
    <location>
        <begin position="961"/>
        <end position="970"/>
    </location>
</feature>
<dbReference type="GO" id="GO:0005886">
    <property type="term" value="C:plasma membrane"/>
    <property type="evidence" value="ECO:0007669"/>
    <property type="project" value="UniProtKB-SubCell"/>
</dbReference>
<evidence type="ECO:0000256" key="14">
    <source>
        <dbReference type="SAM" id="SignalP"/>
    </source>
</evidence>
<accession>A0A8B8E8C5</accession>
<dbReference type="PRINTS" id="PR00248">
    <property type="entry name" value="GPCRMGR"/>
</dbReference>
<gene>
    <name evidence="17" type="primary">LOC111133091</name>
</gene>
<dbReference type="InterPro" id="IPR038550">
    <property type="entry name" value="GPCR_3_9-Cys_sf"/>
</dbReference>
<dbReference type="InterPro" id="IPR017978">
    <property type="entry name" value="GPCR_3_C"/>
</dbReference>
<feature type="transmembrane region" description="Helical" evidence="13">
    <location>
        <begin position="589"/>
        <end position="611"/>
    </location>
</feature>
<keyword evidence="16" id="KW-1185">Reference proteome</keyword>
<evidence type="ECO:0000256" key="7">
    <source>
        <dbReference type="ARBA" id="ARBA00023040"/>
    </source>
</evidence>
<dbReference type="GeneID" id="111133091"/>
<name>A0A8B8E8C5_CRAVI</name>
<feature type="region of interest" description="Disordered" evidence="12">
    <location>
        <begin position="950"/>
        <end position="1028"/>
    </location>
</feature>
<evidence type="ECO:0000313" key="16">
    <source>
        <dbReference type="Proteomes" id="UP000694844"/>
    </source>
</evidence>
<dbReference type="InterPro" id="IPR050726">
    <property type="entry name" value="mGluR"/>
</dbReference>
<dbReference type="PROSITE" id="PS50259">
    <property type="entry name" value="G_PROTEIN_RECEP_F3_4"/>
    <property type="match status" value="1"/>
</dbReference>
<comment type="subcellular location">
    <subcellularLocation>
        <location evidence="1">Cell membrane</location>
        <topology evidence="1">Multi-pass membrane protein</topology>
    </subcellularLocation>
</comment>
<evidence type="ECO:0000256" key="8">
    <source>
        <dbReference type="ARBA" id="ARBA00023136"/>
    </source>
</evidence>
<feature type="compositionally biased region" description="Low complexity" evidence="12">
    <location>
        <begin position="832"/>
        <end position="841"/>
    </location>
</feature>
<dbReference type="PRINTS" id="PR00593">
    <property type="entry name" value="MTABOTROPICR"/>
</dbReference>
<dbReference type="FunFam" id="2.10.50.30:FF:000004">
    <property type="entry name" value="Taste receptor type 1 member 3-like protein"/>
    <property type="match status" value="1"/>
</dbReference>
<feature type="domain" description="G-protein coupled receptors family 3 profile" evidence="15">
    <location>
        <begin position="553"/>
        <end position="825"/>
    </location>
</feature>
<keyword evidence="4 13" id="KW-0812">Transmembrane</keyword>
<dbReference type="InterPro" id="IPR000162">
    <property type="entry name" value="GPCR_3_mtglu_rcpt"/>
</dbReference>
<dbReference type="Proteomes" id="UP000694844">
    <property type="component" value="Chromosome 5"/>
</dbReference>
<feature type="compositionally biased region" description="Polar residues" evidence="12">
    <location>
        <begin position="1015"/>
        <end position="1028"/>
    </location>
</feature>
<evidence type="ECO:0000256" key="6">
    <source>
        <dbReference type="ARBA" id="ARBA00022989"/>
    </source>
</evidence>